<name>A0ABZ2D4A6_9SPHN</name>
<keyword evidence="3" id="KW-0975">Bacterial flagellum</keyword>
<keyword evidence="5" id="KW-0966">Cell projection</keyword>
<organism evidence="5 6">
    <name type="scientific">Pelagerythrobacter marensis</name>
    <dbReference type="NCBI Taxonomy" id="543877"/>
    <lineage>
        <taxon>Bacteria</taxon>
        <taxon>Pseudomonadati</taxon>
        <taxon>Pseudomonadota</taxon>
        <taxon>Alphaproteobacteria</taxon>
        <taxon>Sphingomonadales</taxon>
        <taxon>Erythrobacteraceae</taxon>
        <taxon>Pelagerythrobacter</taxon>
    </lineage>
</organism>
<dbReference type="EMBL" id="CP144918">
    <property type="protein sequence ID" value="WWA47603.1"/>
    <property type="molecule type" value="Genomic_DNA"/>
</dbReference>
<evidence type="ECO:0000313" key="6">
    <source>
        <dbReference type="Proteomes" id="UP001335183"/>
    </source>
</evidence>
<sequence length="222" mass="23153">MSSELRARSSAQDIANSSTAAYKQQISFAQILEQGERDGLPATRFVSQFAQGRLTHTGRDFDLAIVGPGLLQMRDGETLVYSRGGSFVRGPDGVIADAQGRVLQTASGGDLAAVGERIEILSDGTVLADGMPAGAVGIFEASAPETIEALGGSLYRAPPGAIVEAEASSLRQGYLESANVVLSDELVAMMAASRQAESGARISRVYDQLIGQAITTFGRGTQ</sequence>
<evidence type="ECO:0000256" key="1">
    <source>
        <dbReference type="ARBA" id="ARBA00004117"/>
    </source>
</evidence>
<reference evidence="5 6" key="1">
    <citation type="submission" date="2024-02" db="EMBL/GenBank/DDBJ databases">
        <title>The whole genome sequence of five bacterial samples isolated from Abu Dhabi Sabkha-shore region.</title>
        <authorList>
            <person name="Sudalaimuthuasari N."/>
            <person name="Sarfraz B."/>
            <person name="Tuyisabe J.D."/>
            <person name="Mugisha Ntwali L.D.M."/>
            <person name="Ali A.I.A.A."/>
            <person name="Almansoori S.Z.A."/>
            <person name="Alajami H.S.A."/>
            <person name="Almeqbaali A.A.S."/>
            <person name="Kundu B."/>
            <person name="Saeed E.E."/>
            <person name="Sukumarinath V."/>
            <person name="Mishra A.K."/>
            <person name="Hazzouri K.M."/>
            <person name="Almaskari R."/>
            <person name="Sharma A.K."/>
            <person name="Amiri K.M.A."/>
        </authorList>
    </citation>
    <scope>NUCLEOTIDE SEQUENCE [LARGE SCALE GENOMIC DNA]</scope>
    <source>
        <strain evidence="6">kcgeb_sd</strain>
    </source>
</reference>
<accession>A0ABZ2D4A6</accession>
<comment type="similarity">
    <text evidence="2">Belongs to the flagella basal body rod proteins family.</text>
</comment>
<evidence type="ECO:0000259" key="4">
    <source>
        <dbReference type="Pfam" id="PF06429"/>
    </source>
</evidence>
<dbReference type="PANTHER" id="PTHR30435">
    <property type="entry name" value="FLAGELLAR PROTEIN"/>
    <property type="match status" value="1"/>
</dbReference>
<evidence type="ECO:0000256" key="3">
    <source>
        <dbReference type="ARBA" id="ARBA00023143"/>
    </source>
</evidence>
<dbReference type="Pfam" id="PF06429">
    <property type="entry name" value="Flg_bbr_C"/>
    <property type="match status" value="1"/>
</dbReference>
<keyword evidence="5" id="KW-0969">Cilium</keyword>
<dbReference type="Proteomes" id="UP001335183">
    <property type="component" value="Chromosome"/>
</dbReference>
<dbReference type="InterPro" id="IPR010930">
    <property type="entry name" value="Flg_bb/hook_C_dom"/>
</dbReference>
<evidence type="ECO:0000313" key="5">
    <source>
        <dbReference type="EMBL" id="WWA47603.1"/>
    </source>
</evidence>
<dbReference type="SUPFAM" id="SSF117143">
    <property type="entry name" value="Flagellar hook protein flgE"/>
    <property type="match status" value="1"/>
</dbReference>
<gene>
    <name evidence="5" type="ORF">V5F89_01470</name>
</gene>
<proteinExistence type="inferred from homology"/>
<dbReference type="InterPro" id="IPR037925">
    <property type="entry name" value="FlgE/F/G-like"/>
</dbReference>
<keyword evidence="5" id="KW-0282">Flagellum</keyword>
<protein>
    <submittedName>
        <fullName evidence="5">Flagellar hook basal-body protein</fullName>
    </submittedName>
</protein>
<dbReference type="PANTHER" id="PTHR30435:SF19">
    <property type="entry name" value="FLAGELLAR BASAL-BODY ROD PROTEIN FLGG"/>
    <property type="match status" value="1"/>
</dbReference>
<comment type="subcellular location">
    <subcellularLocation>
        <location evidence="1">Bacterial flagellum basal body</location>
    </subcellularLocation>
</comment>
<evidence type="ECO:0000256" key="2">
    <source>
        <dbReference type="ARBA" id="ARBA00009677"/>
    </source>
</evidence>
<feature type="domain" description="Flagellar basal-body/hook protein C-terminal" evidence="4">
    <location>
        <begin position="171"/>
        <end position="214"/>
    </location>
</feature>
<keyword evidence="6" id="KW-1185">Reference proteome</keyword>
<dbReference type="RefSeq" id="WP_338446493.1">
    <property type="nucleotide sequence ID" value="NZ_CP144918.1"/>
</dbReference>